<evidence type="ECO:0008006" key="3">
    <source>
        <dbReference type="Google" id="ProtNLM"/>
    </source>
</evidence>
<keyword evidence="2" id="KW-1185">Reference proteome</keyword>
<accession>A0ABT4T6F1</accession>
<gene>
    <name evidence="1" type="ORF">OUY24_29175</name>
</gene>
<organism evidence="1 2">
    <name type="scientific">Nonomuraea ferruginea</name>
    <dbReference type="NCBI Taxonomy" id="46174"/>
    <lineage>
        <taxon>Bacteria</taxon>
        <taxon>Bacillati</taxon>
        <taxon>Actinomycetota</taxon>
        <taxon>Actinomycetes</taxon>
        <taxon>Streptosporangiales</taxon>
        <taxon>Streptosporangiaceae</taxon>
        <taxon>Nonomuraea</taxon>
    </lineage>
</organism>
<comment type="caution">
    <text evidence="1">The sequence shown here is derived from an EMBL/GenBank/DDBJ whole genome shotgun (WGS) entry which is preliminary data.</text>
</comment>
<evidence type="ECO:0000313" key="1">
    <source>
        <dbReference type="EMBL" id="MDA0644720.1"/>
    </source>
</evidence>
<dbReference type="Proteomes" id="UP001212498">
    <property type="component" value="Unassembled WGS sequence"/>
</dbReference>
<dbReference type="RefSeq" id="WP_148029150.1">
    <property type="nucleotide sequence ID" value="NZ_BAABFD010000013.1"/>
</dbReference>
<reference evidence="1 2" key="1">
    <citation type="submission" date="2022-11" db="EMBL/GenBank/DDBJ databases">
        <title>Nonomuraea corallina sp. nov., a new species of the genus Nonomuraea isolated from sea side sediment in Thai sea.</title>
        <authorList>
            <person name="Ngamcharungchit C."/>
            <person name="Matsumoto A."/>
            <person name="Suriyachadkun C."/>
            <person name="Panbangred W."/>
            <person name="Inahashi Y."/>
            <person name="Intra B."/>
        </authorList>
    </citation>
    <scope>NUCLEOTIDE SEQUENCE [LARGE SCALE GENOMIC DNA]</scope>
    <source>
        <strain evidence="1 2">DSM 43553</strain>
    </source>
</reference>
<proteinExistence type="predicted"/>
<protein>
    <recommendedName>
        <fullName evidence="3">DUF2613 family protein</fullName>
    </recommendedName>
</protein>
<evidence type="ECO:0000313" key="2">
    <source>
        <dbReference type="Proteomes" id="UP001212498"/>
    </source>
</evidence>
<dbReference type="EMBL" id="JAPNUD010000107">
    <property type="protein sequence ID" value="MDA0644720.1"/>
    <property type="molecule type" value="Genomic_DNA"/>
</dbReference>
<name>A0ABT4T6F1_9ACTN</name>
<sequence>MVTIGFVLLGAGLLVGVLLALTDPVLLSRINGEPAQGASGRYIDQDRVVPLPRRETRLAEEHTAA</sequence>